<evidence type="ECO:0000313" key="2">
    <source>
        <dbReference type="EMBL" id="JAQ00687.1"/>
    </source>
</evidence>
<name>A0A146L0A7_LYGHE</name>
<accession>A0A146L0A7</accession>
<organism evidence="2">
    <name type="scientific">Lygus hesperus</name>
    <name type="common">Western plant bug</name>
    <dbReference type="NCBI Taxonomy" id="30085"/>
    <lineage>
        <taxon>Eukaryota</taxon>
        <taxon>Metazoa</taxon>
        <taxon>Ecdysozoa</taxon>
        <taxon>Arthropoda</taxon>
        <taxon>Hexapoda</taxon>
        <taxon>Insecta</taxon>
        <taxon>Pterygota</taxon>
        <taxon>Neoptera</taxon>
        <taxon>Paraneoptera</taxon>
        <taxon>Hemiptera</taxon>
        <taxon>Heteroptera</taxon>
        <taxon>Panheteroptera</taxon>
        <taxon>Cimicomorpha</taxon>
        <taxon>Miridae</taxon>
        <taxon>Mirini</taxon>
        <taxon>Lygus</taxon>
    </lineage>
</organism>
<dbReference type="AlphaFoldDB" id="A0A146L0A7"/>
<dbReference type="EMBL" id="GDHC01017942">
    <property type="protein sequence ID" value="JAQ00687.1"/>
    <property type="molecule type" value="Transcribed_RNA"/>
</dbReference>
<dbReference type="EMBL" id="GDHC01019028">
    <property type="protein sequence ID" value="JAP99600.1"/>
    <property type="molecule type" value="Transcribed_RNA"/>
</dbReference>
<evidence type="ECO:0000313" key="1">
    <source>
        <dbReference type="EMBL" id="JAP99600.1"/>
    </source>
</evidence>
<proteinExistence type="predicted"/>
<dbReference type="PANTHER" id="PTHR38899:SF1">
    <property type="entry name" value="PROTEIN KINASE"/>
    <property type="match status" value="1"/>
</dbReference>
<protein>
    <submittedName>
        <fullName evidence="2">Uncharacterized protein</fullName>
    </submittedName>
</protein>
<gene>
    <name evidence="2" type="ORF">g.12579</name>
    <name evidence="1" type="ORF">g.12581</name>
</gene>
<reference evidence="2" key="1">
    <citation type="journal article" date="2016" name="Gigascience">
        <title>De novo construction of an expanded transcriptome assembly for the western tarnished plant bug, Lygus hesperus.</title>
        <authorList>
            <person name="Tassone E.E."/>
            <person name="Geib S.M."/>
            <person name="Hall B."/>
            <person name="Fabrick J.A."/>
            <person name="Brent C.S."/>
            <person name="Hull J.J."/>
        </authorList>
    </citation>
    <scope>NUCLEOTIDE SEQUENCE</scope>
</reference>
<sequence>MKQLNRFLMDKPIHVISARSVCNQTSPTCPEWWKLLVFMQLFKEELRRRSFGHFISFGDSECEREAVMNITDDISTPRSNICVKSIKFCRTPTLRVLCLQLQFLLWCHDFIFAYHGNLDCCLEHIGKNSTVPCSPKDGTLLPNSHAGTIKSVESSSATSSDGDTSQTYTSLPIVRKNLQLLGITNLQRLLLYPVHLGTMYPSKLF</sequence>
<dbReference type="PANTHER" id="PTHR38899">
    <property type="entry name" value="DOMAIN OOKINETE PROTEIN, PUTATIVE-RELATED"/>
    <property type="match status" value="1"/>
</dbReference>